<dbReference type="InterPro" id="IPR037066">
    <property type="entry name" value="Plug_dom_sf"/>
</dbReference>
<dbReference type="Proteomes" id="UP000199045">
    <property type="component" value="Unassembled WGS sequence"/>
</dbReference>
<feature type="signal peptide" evidence="8">
    <location>
        <begin position="1"/>
        <end position="27"/>
    </location>
</feature>
<comment type="subcellular location">
    <subcellularLocation>
        <location evidence="1 7">Cell outer membrane</location>
        <topology evidence="1 7">Multi-pass membrane protein</topology>
    </subcellularLocation>
</comment>
<dbReference type="AlphaFoldDB" id="A0A1G8CEH9"/>
<dbReference type="STRING" id="104663.SAMN04488121_112116"/>
<organism evidence="10 11">
    <name type="scientific">Chitinophaga filiformis</name>
    <name type="common">Myxococcus filiformis</name>
    <name type="synonym">Flexibacter filiformis</name>
    <dbReference type="NCBI Taxonomy" id="104663"/>
    <lineage>
        <taxon>Bacteria</taxon>
        <taxon>Pseudomonadati</taxon>
        <taxon>Bacteroidota</taxon>
        <taxon>Chitinophagia</taxon>
        <taxon>Chitinophagales</taxon>
        <taxon>Chitinophagaceae</taxon>
        <taxon>Chitinophaga</taxon>
    </lineage>
</organism>
<dbReference type="SUPFAM" id="SSF56935">
    <property type="entry name" value="Porins"/>
    <property type="match status" value="1"/>
</dbReference>
<feature type="domain" description="TonB-dependent receptor plug" evidence="9">
    <location>
        <begin position="218"/>
        <end position="339"/>
    </location>
</feature>
<dbReference type="InterPro" id="IPR036942">
    <property type="entry name" value="Beta-barrel_TonB_sf"/>
</dbReference>
<keyword evidence="8" id="KW-0732">Signal</keyword>
<comment type="similarity">
    <text evidence="7">Belongs to the TonB-dependent receptor family.</text>
</comment>
<dbReference type="NCBIfam" id="TIGR04056">
    <property type="entry name" value="OMP_RagA_SusC"/>
    <property type="match status" value="1"/>
</dbReference>
<reference evidence="10 11" key="1">
    <citation type="submission" date="2016-10" db="EMBL/GenBank/DDBJ databases">
        <authorList>
            <person name="de Groot N.N."/>
        </authorList>
    </citation>
    <scope>NUCLEOTIDE SEQUENCE [LARGE SCALE GENOMIC DNA]</scope>
    <source>
        <strain evidence="10 11">DSM 527</strain>
    </source>
</reference>
<evidence type="ECO:0000259" key="9">
    <source>
        <dbReference type="Pfam" id="PF07715"/>
    </source>
</evidence>
<protein>
    <submittedName>
        <fullName evidence="10">TonB-linked outer membrane protein, SusC/RagA family</fullName>
    </submittedName>
</protein>
<evidence type="ECO:0000313" key="11">
    <source>
        <dbReference type="Proteomes" id="UP000199045"/>
    </source>
</evidence>
<evidence type="ECO:0000256" key="1">
    <source>
        <dbReference type="ARBA" id="ARBA00004571"/>
    </source>
</evidence>
<dbReference type="Gene3D" id="2.40.170.20">
    <property type="entry name" value="TonB-dependent receptor, beta-barrel domain"/>
    <property type="match status" value="1"/>
</dbReference>
<dbReference type="Gene3D" id="2.170.130.10">
    <property type="entry name" value="TonB-dependent receptor, plug domain"/>
    <property type="match status" value="1"/>
</dbReference>
<evidence type="ECO:0000256" key="7">
    <source>
        <dbReference type="PROSITE-ProRule" id="PRU01360"/>
    </source>
</evidence>
<dbReference type="SUPFAM" id="SSF49464">
    <property type="entry name" value="Carboxypeptidase regulatory domain-like"/>
    <property type="match status" value="1"/>
</dbReference>
<keyword evidence="6 7" id="KW-0998">Cell outer membrane</keyword>
<dbReference type="PROSITE" id="PS52016">
    <property type="entry name" value="TONB_DEPENDENT_REC_3"/>
    <property type="match status" value="1"/>
</dbReference>
<keyword evidence="3 7" id="KW-1134">Transmembrane beta strand</keyword>
<evidence type="ECO:0000256" key="2">
    <source>
        <dbReference type="ARBA" id="ARBA00022448"/>
    </source>
</evidence>
<keyword evidence="4 7" id="KW-0812">Transmembrane</keyword>
<dbReference type="GO" id="GO:0009279">
    <property type="term" value="C:cell outer membrane"/>
    <property type="evidence" value="ECO:0007669"/>
    <property type="project" value="UniProtKB-SubCell"/>
</dbReference>
<dbReference type="InterPro" id="IPR008969">
    <property type="entry name" value="CarboxyPept-like_regulatory"/>
</dbReference>
<name>A0A1G8CEH9_CHIFI</name>
<dbReference type="InterPro" id="IPR023997">
    <property type="entry name" value="TonB-dep_OMP_SusC/RagA_CS"/>
</dbReference>
<proteinExistence type="inferred from homology"/>
<dbReference type="Gene3D" id="2.60.40.1120">
    <property type="entry name" value="Carboxypeptidase-like, regulatory domain"/>
    <property type="match status" value="1"/>
</dbReference>
<feature type="chain" id="PRO_5011597565" evidence="8">
    <location>
        <begin position="28"/>
        <end position="1079"/>
    </location>
</feature>
<gene>
    <name evidence="10" type="ORF">SAMN04488121_112116</name>
</gene>
<dbReference type="InterPro" id="IPR023996">
    <property type="entry name" value="TonB-dep_OMP_SusC/RagA"/>
</dbReference>
<dbReference type="NCBIfam" id="TIGR04057">
    <property type="entry name" value="SusC_RagA_signa"/>
    <property type="match status" value="1"/>
</dbReference>
<keyword evidence="2 7" id="KW-0813">Transport</keyword>
<evidence type="ECO:0000313" key="10">
    <source>
        <dbReference type="EMBL" id="SDH43865.1"/>
    </source>
</evidence>
<dbReference type="OrthoDB" id="9768177at2"/>
<keyword evidence="5 7" id="KW-0472">Membrane</keyword>
<evidence type="ECO:0000256" key="5">
    <source>
        <dbReference type="ARBA" id="ARBA00023136"/>
    </source>
</evidence>
<evidence type="ECO:0000256" key="3">
    <source>
        <dbReference type="ARBA" id="ARBA00022452"/>
    </source>
</evidence>
<dbReference type="EMBL" id="FNBN01000012">
    <property type="protein sequence ID" value="SDH43865.1"/>
    <property type="molecule type" value="Genomic_DNA"/>
</dbReference>
<evidence type="ECO:0000256" key="8">
    <source>
        <dbReference type="SAM" id="SignalP"/>
    </source>
</evidence>
<dbReference type="Pfam" id="PF07715">
    <property type="entry name" value="Plug"/>
    <property type="match status" value="1"/>
</dbReference>
<dbReference type="Pfam" id="PF13715">
    <property type="entry name" value="CarbopepD_reg_2"/>
    <property type="match status" value="1"/>
</dbReference>
<dbReference type="InterPro" id="IPR039426">
    <property type="entry name" value="TonB-dep_rcpt-like"/>
</dbReference>
<dbReference type="RefSeq" id="WP_089838146.1">
    <property type="nucleotide sequence ID" value="NZ_FNBN01000012.1"/>
</dbReference>
<accession>A0A1G8CEH9</accession>
<sequence>MVKLVCKAISMLLLLCCLLSPVTHVVAQATADSPRVTITGKNIPLNTVFKTIARQTGYYFVFDNAIIDGKEKITLYYKNAHWEDVLAQVVKNRNISWLKQGKRIYLQITDTGKLPQIKEDTLRVTIRGRITDNNNQPVPGATIVIRGTSRGMTTGNNGEFELFGVAQPALLRISSLGYTAVDTTLYGTRLHEIRLKEAVNTLDATVVIGYGSSSRRLLTGSVSRITGEQLAAQPVANALSALQGQIPGVQVTSTNGLPGAQIKLYIRGRNSIAAGNDPLFIVDGVPFDITPLNNSEDLFGAAGRISPFNSINPADIESIDILKDADATAIYGSRGANGVVLITTKKGKPGKGKLDMNVRTGVGTTAGHMSMLGIHDYLALRREAFANDGVQPTATQAPDLLLWDTTQNMNWFKKLTGGTAGITNAQASFSGGTNYNTFLIGGNFYREGTVMPADLGYNRGGVHVSLQHHHPEQRLEANLTASFVADRNKSIANDIFPFYNLPPNYPLYDSAGRLFWGSSFDNPIAYFKQQSNSNTRNLLSNVVLRYRLLPGLQLKTSLGLADIRMKQFFSFPQSSQHPNNAPTSFIRTAENKRQSFIVEPQADYVLRIAKGSLHALVGGTWQQTSRNGTLATGQGYANEAFMNGLNGADTIIHKPDNYTLYRYVSFFTRVTYDWQSKYLVNVSYRRDGSSRFGPGRQFGDFGSIGLGWIFTEEPFMKKLSWLSHGKLRASGGITGNDQITDYQYMKNYGSNGNYEGNNTLRPLRIVNNNYSWEENKKMEAAIELGFLHDRLFFSAAKYCNRSSNQLVGYQLPAMTGFTSYQANLPALVENTGWEFELHSRNVDKNDFTWTTSANISFFTNKLKKFQDLSVSSYANAYVLGQSLNIVRGYHFTGVDPQTGLAQFQDINHDNRLSSINDFVTIANMDPKYYGGIQNDLQYKNLSLGFFWQFIKQQGVTVPVKPGDFANQLTESLQRWRKPGDVTEVPRATATAGSQAYDLNANLLLSNAVYDDASYVRLKNMMLAYAMPAAVLKKLHLQLCKVYLQGQNLLTITGYKGADPETQIVVPTLRVITGGIQLTL</sequence>
<dbReference type="InterPro" id="IPR012910">
    <property type="entry name" value="Plug_dom"/>
</dbReference>
<evidence type="ECO:0000256" key="4">
    <source>
        <dbReference type="ARBA" id="ARBA00022692"/>
    </source>
</evidence>
<evidence type="ECO:0000256" key="6">
    <source>
        <dbReference type="ARBA" id="ARBA00023237"/>
    </source>
</evidence>